<dbReference type="CDD" id="cd00712">
    <property type="entry name" value="AsnB"/>
    <property type="match status" value="1"/>
</dbReference>
<evidence type="ECO:0000256" key="2">
    <source>
        <dbReference type="ARBA" id="ARBA00005752"/>
    </source>
</evidence>
<evidence type="ECO:0000313" key="14">
    <source>
        <dbReference type="Proteomes" id="UP000295560"/>
    </source>
</evidence>
<dbReference type="InterPro" id="IPR033738">
    <property type="entry name" value="AsnB_N"/>
</dbReference>
<evidence type="ECO:0000256" key="3">
    <source>
        <dbReference type="ARBA" id="ARBA00012737"/>
    </source>
</evidence>
<keyword evidence="7 9" id="KW-0315">Glutamine amidotransferase</keyword>
<dbReference type="InterPro" id="IPR014729">
    <property type="entry name" value="Rossmann-like_a/b/a_fold"/>
</dbReference>
<keyword evidence="6 9" id="KW-0061">Asparagine biosynthesis</keyword>
<dbReference type="PIRSF" id="PIRSF001589">
    <property type="entry name" value="Asn_synthetase_glu-h"/>
    <property type="match status" value="1"/>
</dbReference>
<evidence type="ECO:0000256" key="10">
    <source>
        <dbReference type="PIRSR" id="PIRSR001589-2"/>
    </source>
</evidence>
<dbReference type="EC" id="6.3.5.4" evidence="3"/>
<dbReference type="SUPFAM" id="SSF52402">
    <property type="entry name" value="Adenine nucleotide alpha hydrolases-like"/>
    <property type="match status" value="1"/>
</dbReference>
<sequence>MCGICGWIDYRHDLGSDEHARTLAAMNQTMSCRGPDQEGIWTGGPAALCHRRLAVIDIEGGRQPMSLDDDGAAAGGSTLHMVYSGETYNFRELRAELESAGHRFRTASDTEVVLRGHREWGRSDPRDVARRLNGMFAYALWDTATEELVLVRDRLGVKPLYYYPTPHGVLFGSEPKAILANAEAERVVDMDGLRRALAWVHDPSNAVFRGMREVPPGFVVRISRQGVREERYWQLEDTGHTDDVPTTVQHVRDLLDDTAKRQLIADVPLCTLLSGGLDSSALTAMAANHLRDEGRGKVRSFAVDFAGYAENFQADDVRGTPDTPYVHEVAEFVGTDHRDILLHTEDMMDPAVRAAALYARDLPAGIGDMDTSLYLLFKAVREESTVALSGESADEVFGGYRDFHDQDTVAADTFPWLAGRMMNHDATDPGLFNRTLFEKLDVAGYVDDQYRTALSEVPELTGPAAKDPHERRMREICYLYLTRFLPNLLDRKDRMSMAVGLEVRVPFCDHRLVEYVFGTPWAHKTFDGREKSLLRHATKDLLPESVVNRVKSPYPSTQDEGYEKSLRDRVTQILSKGEDAPVAPLVDMNAVRERLDSASSHEQNNIGKRMQLERIIDLDAWLADYQVELNV</sequence>
<dbReference type="InterPro" id="IPR017932">
    <property type="entry name" value="GATase_2_dom"/>
</dbReference>
<evidence type="ECO:0000256" key="7">
    <source>
        <dbReference type="ARBA" id="ARBA00022962"/>
    </source>
</evidence>
<feature type="binding site" evidence="10">
    <location>
        <begin position="389"/>
        <end position="390"/>
    </location>
    <ligand>
        <name>ATP</name>
        <dbReference type="ChEBI" id="CHEBI:30616"/>
    </ligand>
</feature>
<gene>
    <name evidence="13" type="ORF">EV378_7042</name>
</gene>
<dbReference type="GO" id="GO:0005829">
    <property type="term" value="C:cytosol"/>
    <property type="evidence" value="ECO:0007669"/>
    <property type="project" value="TreeGrafter"/>
</dbReference>
<proteinExistence type="inferred from homology"/>
<dbReference type="GO" id="GO:0005524">
    <property type="term" value="F:ATP binding"/>
    <property type="evidence" value="ECO:0007669"/>
    <property type="project" value="UniProtKB-KW"/>
</dbReference>
<feature type="domain" description="Glutamine amidotransferase type-2" evidence="12">
    <location>
        <begin position="2"/>
        <end position="225"/>
    </location>
</feature>
<evidence type="ECO:0000313" key="13">
    <source>
        <dbReference type="EMBL" id="TCK23031.1"/>
    </source>
</evidence>
<evidence type="ECO:0000256" key="1">
    <source>
        <dbReference type="ARBA" id="ARBA00005187"/>
    </source>
</evidence>
<comment type="similarity">
    <text evidence="2">Belongs to the asparagine synthetase family.</text>
</comment>
<evidence type="ECO:0000256" key="9">
    <source>
        <dbReference type="PIRSR" id="PIRSR001589-1"/>
    </source>
</evidence>
<dbReference type="Pfam" id="PF13537">
    <property type="entry name" value="GATase_7"/>
    <property type="match status" value="1"/>
</dbReference>
<reference evidence="13 14" key="1">
    <citation type="submission" date="2019-03" db="EMBL/GenBank/DDBJ databases">
        <title>Sequencing the genomes of 1000 actinobacteria strains.</title>
        <authorList>
            <person name="Klenk H.-P."/>
        </authorList>
    </citation>
    <scope>NUCLEOTIDE SEQUENCE [LARGE SCALE GENOMIC DNA]</scope>
    <source>
        <strain evidence="13 14">DSM 44969</strain>
    </source>
</reference>
<dbReference type="Gene3D" id="3.40.50.620">
    <property type="entry name" value="HUPs"/>
    <property type="match status" value="1"/>
</dbReference>
<dbReference type="PROSITE" id="PS51278">
    <property type="entry name" value="GATASE_TYPE_2"/>
    <property type="match status" value="1"/>
</dbReference>
<comment type="catalytic activity">
    <reaction evidence="8">
        <text>L-aspartate + L-glutamine + ATP + H2O = L-asparagine + L-glutamate + AMP + diphosphate + H(+)</text>
        <dbReference type="Rhea" id="RHEA:12228"/>
        <dbReference type="ChEBI" id="CHEBI:15377"/>
        <dbReference type="ChEBI" id="CHEBI:15378"/>
        <dbReference type="ChEBI" id="CHEBI:29985"/>
        <dbReference type="ChEBI" id="CHEBI:29991"/>
        <dbReference type="ChEBI" id="CHEBI:30616"/>
        <dbReference type="ChEBI" id="CHEBI:33019"/>
        <dbReference type="ChEBI" id="CHEBI:58048"/>
        <dbReference type="ChEBI" id="CHEBI:58359"/>
        <dbReference type="ChEBI" id="CHEBI:456215"/>
        <dbReference type="EC" id="6.3.5.4"/>
    </reaction>
</comment>
<dbReference type="Pfam" id="PF00733">
    <property type="entry name" value="Asn_synthase"/>
    <property type="match status" value="1"/>
</dbReference>
<comment type="pathway">
    <text evidence="1">Amino-acid biosynthesis; L-asparagine biosynthesis; L-asparagine from L-aspartate (L-Gln route): step 1/1.</text>
</comment>
<dbReference type="EMBL" id="SMFZ01000002">
    <property type="protein sequence ID" value="TCK23031.1"/>
    <property type="molecule type" value="Genomic_DNA"/>
</dbReference>
<organism evidence="13 14">
    <name type="scientific">Pseudonocardia endophytica</name>
    <dbReference type="NCBI Taxonomy" id="401976"/>
    <lineage>
        <taxon>Bacteria</taxon>
        <taxon>Bacillati</taxon>
        <taxon>Actinomycetota</taxon>
        <taxon>Actinomycetes</taxon>
        <taxon>Pseudonocardiales</taxon>
        <taxon>Pseudonocardiaceae</taxon>
        <taxon>Pseudonocardia</taxon>
    </lineage>
</organism>
<evidence type="ECO:0000256" key="4">
    <source>
        <dbReference type="ARBA" id="ARBA00022741"/>
    </source>
</evidence>
<dbReference type="Gene3D" id="3.60.20.10">
    <property type="entry name" value="Glutamine Phosphoribosylpyrophosphate, subunit 1, domain 1"/>
    <property type="match status" value="1"/>
</dbReference>
<dbReference type="GO" id="GO:0004066">
    <property type="term" value="F:asparagine synthase (glutamine-hydrolyzing) activity"/>
    <property type="evidence" value="ECO:0007669"/>
    <property type="project" value="UniProtKB-EC"/>
</dbReference>
<dbReference type="Proteomes" id="UP000295560">
    <property type="component" value="Unassembled WGS sequence"/>
</dbReference>
<comment type="caution">
    <text evidence="13">The sequence shown here is derived from an EMBL/GenBank/DDBJ whole genome shotgun (WGS) entry which is preliminary data.</text>
</comment>
<dbReference type="InterPro" id="IPR001962">
    <property type="entry name" value="Asn_synthase"/>
</dbReference>
<dbReference type="SUPFAM" id="SSF56235">
    <property type="entry name" value="N-terminal nucleophile aminohydrolases (Ntn hydrolases)"/>
    <property type="match status" value="1"/>
</dbReference>
<keyword evidence="5 10" id="KW-0067">ATP-binding</keyword>
<dbReference type="PANTHER" id="PTHR43284:SF1">
    <property type="entry name" value="ASPARAGINE SYNTHETASE"/>
    <property type="match status" value="1"/>
</dbReference>
<keyword evidence="4 10" id="KW-0547">Nucleotide-binding</keyword>
<dbReference type="PANTHER" id="PTHR43284">
    <property type="entry name" value="ASPARAGINE SYNTHETASE (GLUTAMINE-HYDROLYZING)"/>
    <property type="match status" value="1"/>
</dbReference>
<feature type="binding site" evidence="10">
    <location>
        <position position="109"/>
    </location>
    <ligand>
        <name>L-glutamine</name>
        <dbReference type="ChEBI" id="CHEBI:58359"/>
    </ligand>
</feature>
<evidence type="ECO:0000259" key="12">
    <source>
        <dbReference type="PROSITE" id="PS51278"/>
    </source>
</evidence>
<dbReference type="InterPro" id="IPR029055">
    <property type="entry name" value="Ntn_hydrolases_N"/>
</dbReference>
<name>A0A4R1HP91_PSEEN</name>
<feature type="binding site" evidence="10">
    <location>
        <position position="303"/>
    </location>
    <ligand>
        <name>ATP</name>
        <dbReference type="ChEBI" id="CHEBI:30616"/>
    </ligand>
</feature>
<feature type="active site" description="For GATase activity" evidence="9">
    <location>
        <position position="2"/>
    </location>
</feature>
<dbReference type="InterPro" id="IPR006426">
    <property type="entry name" value="Asn_synth_AEB"/>
</dbReference>
<feature type="site" description="Important for beta-aspartyl-AMP intermediate formation" evidence="11">
    <location>
        <position position="391"/>
    </location>
</feature>
<accession>A0A4R1HP91</accession>
<keyword evidence="14" id="KW-1185">Reference proteome</keyword>
<dbReference type="RefSeq" id="WP_207908951.1">
    <property type="nucleotide sequence ID" value="NZ_SMFZ01000002.1"/>
</dbReference>
<evidence type="ECO:0000256" key="8">
    <source>
        <dbReference type="ARBA" id="ARBA00048741"/>
    </source>
</evidence>
<dbReference type="CDD" id="cd01991">
    <property type="entry name" value="Asn_synthase_B_C"/>
    <property type="match status" value="1"/>
</dbReference>
<protein>
    <recommendedName>
        <fullName evidence="3">asparagine synthase (glutamine-hydrolyzing)</fullName>
        <ecNumber evidence="3">6.3.5.4</ecNumber>
    </recommendedName>
</protein>
<keyword evidence="9" id="KW-0028">Amino-acid biosynthesis</keyword>
<dbReference type="NCBIfam" id="TIGR01536">
    <property type="entry name" value="asn_synth_AEB"/>
    <property type="match status" value="1"/>
</dbReference>
<dbReference type="InterPro" id="IPR051786">
    <property type="entry name" value="ASN_synthetase/amidase"/>
</dbReference>
<dbReference type="GO" id="GO:0006529">
    <property type="term" value="P:asparagine biosynthetic process"/>
    <property type="evidence" value="ECO:0007669"/>
    <property type="project" value="UniProtKB-KW"/>
</dbReference>
<evidence type="ECO:0000256" key="11">
    <source>
        <dbReference type="PIRSR" id="PIRSR001589-3"/>
    </source>
</evidence>
<evidence type="ECO:0000256" key="6">
    <source>
        <dbReference type="ARBA" id="ARBA00022888"/>
    </source>
</evidence>
<evidence type="ECO:0000256" key="5">
    <source>
        <dbReference type="ARBA" id="ARBA00022840"/>
    </source>
</evidence>
<feature type="binding site" evidence="10">
    <location>
        <position position="272"/>
    </location>
    <ligand>
        <name>ATP</name>
        <dbReference type="ChEBI" id="CHEBI:30616"/>
    </ligand>
</feature>
<dbReference type="AlphaFoldDB" id="A0A4R1HP91"/>